<evidence type="ECO:0008006" key="4">
    <source>
        <dbReference type="Google" id="ProtNLM"/>
    </source>
</evidence>
<dbReference type="RefSeq" id="WP_253966694.1">
    <property type="nucleotide sequence ID" value="NZ_JAMFTH010000001.1"/>
</dbReference>
<gene>
    <name evidence="2" type="ORF">M6D89_03785</name>
</gene>
<feature type="signal peptide" evidence="1">
    <location>
        <begin position="1"/>
        <end position="20"/>
    </location>
</feature>
<name>A0A9X2I1E3_9GAMM</name>
<organism evidence="2 3">
    <name type="scientific">Gilvimarinus xylanilyticus</name>
    <dbReference type="NCBI Taxonomy" id="2944139"/>
    <lineage>
        <taxon>Bacteria</taxon>
        <taxon>Pseudomonadati</taxon>
        <taxon>Pseudomonadota</taxon>
        <taxon>Gammaproteobacteria</taxon>
        <taxon>Cellvibrionales</taxon>
        <taxon>Cellvibrionaceae</taxon>
        <taxon>Gilvimarinus</taxon>
    </lineage>
</organism>
<reference evidence="2" key="2">
    <citation type="submission" date="2023-01" db="EMBL/GenBank/DDBJ databases">
        <title>Gilvimarinus xylanilyticus HB14 isolated from Caulerpa lentillifera aquaculture base in Hainan, China.</title>
        <authorList>
            <person name="Zhang Y.-J."/>
        </authorList>
    </citation>
    <scope>NUCLEOTIDE SEQUENCE</scope>
    <source>
        <strain evidence="2">HB14</strain>
    </source>
</reference>
<proteinExistence type="predicted"/>
<keyword evidence="3" id="KW-1185">Reference proteome</keyword>
<keyword evidence="1" id="KW-0732">Signal</keyword>
<dbReference type="EMBL" id="JAMFTH010000001">
    <property type="protein sequence ID" value="MCP8898416.1"/>
    <property type="molecule type" value="Genomic_DNA"/>
</dbReference>
<evidence type="ECO:0000256" key="1">
    <source>
        <dbReference type="SAM" id="SignalP"/>
    </source>
</evidence>
<protein>
    <recommendedName>
        <fullName evidence="4">DUF3108 domain-containing protein</fullName>
    </recommendedName>
</protein>
<dbReference type="Proteomes" id="UP001139319">
    <property type="component" value="Unassembled WGS sequence"/>
</dbReference>
<evidence type="ECO:0000313" key="2">
    <source>
        <dbReference type="EMBL" id="MCP8898416.1"/>
    </source>
</evidence>
<accession>A0A9X2I1E3</accession>
<sequence>MKLLSLHLCLLLFFALKVSAASQPFAVGKAYNLDETDALLYSEAYYQVSEDKVRVEYRSASEDLIAVKTLDYSRSKISPSFTLRYENRDYGLQARVEEQFVTLTREENGDSKSKTLSPADNQVVDAGFVGFILDQWNALSNGEAVSFAFAFVSDLKNVGLSAQKVEPERTPFGEPSEDRLTLKMQLDNGFLAMFIDPIYLEFSPQKQLMTFAGRSNITDSEGESMDVLIRYQYP</sequence>
<comment type="caution">
    <text evidence="2">The sequence shown here is derived from an EMBL/GenBank/DDBJ whole genome shotgun (WGS) entry which is preliminary data.</text>
</comment>
<evidence type="ECO:0000313" key="3">
    <source>
        <dbReference type="Proteomes" id="UP001139319"/>
    </source>
</evidence>
<dbReference type="AlphaFoldDB" id="A0A9X2I1E3"/>
<feature type="chain" id="PRO_5040800633" description="DUF3108 domain-containing protein" evidence="1">
    <location>
        <begin position="21"/>
        <end position="234"/>
    </location>
</feature>
<reference evidence="2" key="1">
    <citation type="submission" date="2022-05" db="EMBL/GenBank/DDBJ databases">
        <authorList>
            <person name="Sun H.-N."/>
        </authorList>
    </citation>
    <scope>NUCLEOTIDE SEQUENCE</scope>
    <source>
        <strain evidence="2">HB14</strain>
    </source>
</reference>